<dbReference type="GO" id="GO:0016020">
    <property type="term" value="C:membrane"/>
    <property type="evidence" value="ECO:0007669"/>
    <property type="project" value="UniProtKB-SubCell"/>
</dbReference>
<dbReference type="HOGENOM" id="CLU_928259_0_0_1"/>
<keyword evidence="3 5" id="KW-1133">Transmembrane helix</keyword>
<accession>R7V873</accession>
<keyword evidence="2 5" id="KW-0812">Transmembrane</keyword>
<feature type="transmembrane region" description="Helical" evidence="5">
    <location>
        <begin position="59"/>
        <end position="81"/>
    </location>
</feature>
<feature type="transmembrane region" description="Helical" evidence="5">
    <location>
        <begin position="6"/>
        <end position="25"/>
    </location>
</feature>
<evidence type="ECO:0000313" key="6">
    <source>
        <dbReference type="EMBL" id="ELU14677.1"/>
    </source>
</evidence>
<evidence type="ECO:0000256" key="5">
    <source>
        <dbReference type="SAM" id="Phobius"/>
    </source>
</evidence>
<dbReference type="InterPro" id="IPR005829">
    <property type="entry name" value="Sugar_transporter_CS"/>
</dbReference>
<dbReference type="InterPro" id="IPR011701">
    <property type="entry name" value="MFS"/>
</dbReference>
<dbReference type="Gene3D" id="1.20.1250.20">
    <property type="entry name" value="MFS general substrate transporter like domains"/>
    <property type="match status" value="1"/>
</dbReference>
<reference evidence="6 8" key="2">
    <citation type="journal article" date="2013" name="Nature">
        <title>Insights into bilaterian evolution from three spiralian genomes.</title>
        <authorList>
            <person name="Simakov O."/>
            <person name="Marletaz F."/>
            <person name="Cho S.J."/>
            <person name="Edsinger-Gonzales E."/>
            <person name="Havlak P."/>
            <person name="Hellsten U."/>
            <person name="Kuo D.H."/>
            <person name="Larsson T."/>
            <person name="Lv J."/>
            <person name="Arendt D."/>
            <person name="Savage R."/>
            <person name="Osoegawa K."/>
            <person name="de Jong P."/>
            <person name="Grimwood J."/>
            <person name="Chapman J.A."/>
            <person name="Shapiro H."/>
            <person name="Aerts A."/>
            <person name="Otillar R.P."/>
            <person name="Terry A.Y."/>
            <person name="Boore J.L."/>
            <person name="Grigoriev I.V."/>
            <person name="Lindberg D.R."/>
            <person name="Seaver E.C."/>
            <person name="Weisblat D.A."/>
            <person name="Putnam N.H."/>
            <person name="Rokhsar D.S."/>
        </authorList>
    </citation>
    <scope>NUCLEOTIDE SEQUENCE</scope>
    <source>
        <strain evidence="6 8">I ESC-2004</strain>
    </source>
</reference>
<dbReference type="Proteomes" id="UP000014760">
    <property type="component" value="Unassembled WGS sequence"/>
</dbReference>
<gene>
    <name evidence="6" type="ORF">CAPTEDRAFT_211089</name>
</gene>
<evidence type="ECO:0000256" key="3">
    <source>
        <dbReference type="ARBA" id="ARBA00022989"/>
    </source>
</evidence>
<dbReference type="EnsemblMetazoa" id="CapteT211089">
    <property type="protein sequence ID" value="CapteP211089"/>
    <property type="gene ID" value="CapteG211089"/>
</dbReference>
<keyword evidence="8" id="KW-1185">Reference proteome</keyword>
<dbReference type="AlphaFoldDB" id="R7V873"/>
<dbReference type="GO" id="GO:0022857">
    <property type="term" value="F:transmembrane transporter activity"/>
    <property type="evidence" value="ECO:0007669"/>
    <property type="project" value="InterPro"/>
</dbReference>
<sequence length="300" mass="33100">MASNIIAIVSLSELVVRSFIGILADRLGRKKVWIAVCSTCCFFVSGFIVSLNLSGLLFIAYAPMMGFFGGVFTPLMIPLTMDLVPQEKAGSAAGLFPLITSGGMTVGMPIIGLASVIQKEPRFPVQHRPGNRFVKAVWFASQSVWFQFGSVYGTEALICTIDHTFTMIILIHTDIGVNLFPGANLALWTVNVIYGEPVDLSRIYFDDIIASIDGHGNKSIPMALCQSEAKVIEYNSRPAGVEHGELFNPDYQFDIETPTETLAGSADEHDRRVNFWMEQHAEYMAQYEEKVCGYAPSRKH</sequence>
<evidence type="ECO:0000313" key="7">
    <source>
        <dbReference type="EnsemblMetazoa" id="CapteP211089"/>
    </source>
</evidence>
<evidence type="ECO:0008006" key="9">
    <source>
        <dbReference type="Google" id="ProtNLM"/>
    </source>
</evidence>
<dbReference type="PROSITE" id="PS00216">
    <property type="entry name" value="SUGAR_TRANSPORT_1"/>
    <property type="match status" value="1"/>
</dbReference>
<dbReference type="SUPFAM" id="SSF103473">
    <property type="entry name" value="MFS general substrate transporter"/>
    <property type="match status" value="1"/>
</dbReference>
<evidence type="ECO:0000256" key="2">
    <source>
        <dbReference type="ARBA" id="ARBA00022692"/>
    </source>
</evidence>
<protein>
    <recommendedName>
        <fullName evidence="9">Major facilitator superfamily (MFS) profile domain-containing protein</fullName>
    </recommendedName>
</protein>
<comment type="subcellular location">
    <subcellularLocation>
        <location evidence="1">Membrane</location>
        <topology evidence="1">Multi-pass membrane protein</topology>
    </subcellularLocation>
</comment>
<dbReference type="InterPro" id="IPR036259">
    <property type="entry name" value="MFS_trans_sf"/>
</dbReference>
<reference evidence="8" key="1">
    <citation type="submission" date="2012-12" db="EMBL/GenBank/DDBJ databases">
        <authorList>
            <person name="Hellsten U."/>
            <person name="Grimwood J."/>
            <person name="Chapman J.A."/>
            <person name="Shapiro H."/>
            <person name="Aerts A."/>
            <person name="Otillar R.P."/>
            <person name="Terry A.Y."/>
            <person name="Boore J.L."/>
            <person name="Simakov O."/>
            <person name="Marletaz F."/>
            <person name="Cho S.-J."/>
            <person name="Edsinger-Gonzales E."/>
            <person name="Havlak P."/>
            <person name="Kuo D.-H."/>
            <person name="Larsson T."/>
            <person name="Lv J."/>
            <person name="Arendt D."/>
            <person name="Savage R."/>
            <person name="Osoegawa K."/>
            <person name="de Jong P."/>
            <person name="Lindberg D.R."/>
            <person name="Seaver E.C."/>
            <person name="Weisblat D.A."/>
            <person name="Putnam N.H."/>
            <person name="Grigoriev I.V."/>
            <person name="Rokhsar D.S."/>
        </authorList>
    </citation>
    <scope>NUCLEOTIDE SEQUENCE</scope>
    <source>
        <strain evidence="8">I ESC-2004</strain>
    </source>
</reference>
<name>R7V873_CAPTE</name>
<dbReference type="Pfam" id="PF07690">
    <property type="entry name" value="MFS_1"/>
    <property type="match status" value="1"/>
</dbReference>
<dbReference type="EMBL" id="KB294358">
    <property type="protein sequence ID" value="ELU14677.1"/>
    <property type="molecule type" value="Genomic_DNA"/>
</dbReference>
<dbReference type="EMBL" id="AMQN01018438">
    <property type="status" value="NOT_ANNOTATED_CDS"/>
    <property type="molecule type" value="Genomic_DNA"/>
</dbReference>
<evidence type="ECO:0000313" key="8">
    <source>
        <dbReference type="Proteomes" id="UP000014760"/>
    </source>
</evidence>
<dbReference type="EMBL" id="AMQN01018439">
    <property type="status" value="NOT_ANNOTATED_CDS"/>
    <property type="molecule type" value="Genomic_DNA"/>
</dbReference>
<feature type="transmembrane region" description="Helical" evidence="5">
    <location>
        <begin position="93"/>
        <end position="117"/>
    </location>
</feature>
<evidence type="ECO:0000256" key="4">
    <source>
        <dbReference type="ARBA" id="ARBA00023136"/>
    </source>
</evidence>
<evidence type="ECO:0000256" key="1">
    <source>
        <dbReference type="ARBA" id="ARBA00004141"/>
    </source>
</evidence>
<organism evidence="6">
    <name type="scientific">Capitella teleta</name>
    <name type="common">Polychaete worm</name>
    <dbReference type="NCBI Taxonomy" id="283909"/>
    <lineage>
        <taxon>Eukaryota</taxon>
        <taxon>Metazoa</taxon>
        <taxon>Spiralia</taxon>
        <taxon>Lophotrochozoa</taxon>
        <taxon>Annelida</taxon>
        <taxon>Polychaeta</taxon>
        <taxon>Sedentaria</taxon>
        <taxon>Scolecida</taxon>
        <taxon>Capitellidae</taxon>
        <taxon>Capitella</taxon>
    </lineage>
</organism>
<keyword evidence="4 5" id="KW-0472">Membrane</keyword>
<feature type="transmembrane region" description="Helical" evidence="5">
    <location>
        <begin position="32"/>
        <end position="53"/>
    </location>
</feature>
<reference evidence="7" key="3">
    <citation type="submission" date="2015-06" db="UniProtKB">
        <authorList>
            <consortium name="EnsemblMetazoa"/>
        </authorList>
    </citation>
    <scope>IDENTIFICATION</scope>
</reference>
<proteinExistence type="predicted"/>